<proteinExistence type="predicted"/>
<dbReference type="InterPro" id="IPR014946">
    <property type="entry name" value="CRR6"/>
</dbReference>
<protein>
    <submittedName>
        <fullName evidence="1">Chlororespiratory reduction 6 domain-containing protein</fullName>
    </submittedName>
</protein>
<gene>
    <name evidence="1" type="ORF">HCN08_25755</name>
</gene>
<dbReference type="Pfam" id="PF08847">
    <property type="entry name" value="Crr6"/>
    <property type="match status" value="1"/>
</dbReference>
<dbReference type="Proteomes" id="UP000734511">
    <property type="component" value="Unassembled WGS sequence"/>
</dbReference>
<name>A0ABX0ZYV5_9ACTN</name>
<sequence length="304" mass="33483">MPVSRGEPGGGAGSPTFQEQVDALCVPQADGTRRVDVSALRALVAADPEQTAATCRTCVTRAKEQGRTWRGYAQMAMTLAALYESVFDDDILAVWVTDEFDRAGISVPNPAVRVVDPRTGALSDPDERPEEGPVQIAVERRFIDACDIRPLVVHLSHQPDGTGPEQLRRLRGRRGRVLITFDIPASDPREVWEVPEVRDYVGRLAEAMPYLPYYFLPRDFGTLFTWLACLAPPEAWSPSGIRLLHPDVVQQAALAVHSVRKFAAWLGDDPDAVVATVFSPLPGEFMAYVHRVQAELDRRLGDAS</sequence>
<reference evidence="1 2" key="1">
    <citation type="submission" date="2020-03" db="EMBL/GenBank/DDBJ databases">
        <title>WGS of actinomycetes isolated from Thailand.</title>
        <authorList>
            <person name="Thawai C."/>
        </authorList>
    </citation>
    <scope>NUCLEOTIDE SEQUENCE [LARGE SCALE GENOMIC DNA]</scope>
    <source>
        <strain evidence="1 2">PRB2-1</strain>
    </source>
</reference>
<evidence type="ECO:0000313" key="1">
    <source>
        <dbReference type="EMBL" id="NJP46783.1"/>
    </source>
</evidence>
<keyword evidence="2" id="KW-1185">Reference proteome</keyword>
<evidence type="ECO:0000313" key="2">
    <source>
        <dbReference type="Proteomes" id="UP000734511"/>
    </source>
</evidence>
<dbReference type="RefSeq" id="WP_167985634.1">
    <property type="nucleotide sequence ID" value="NZ_JAATEJ010000024.1"/>
</dbReference>
<dbReference type="EMBL" id="JAATEJ010000024">
    <property type="protein sequence ID" value="NJP46783.1"/>
    <property type="molecule type" value="Genomic_DNA"/>
</dbReference>
<comment type="caution">
    <text evidence="1">The sequence shown here is derived from an EMBL/GenBank/DDBJ whole genome shotgun (WGS) entry which is preliminary data.</text>
</comment>
<organism evidence="1 2">
    <name type="scientific">Actinacidiphila epipremni</name>
    <dbReference type="NCBI Taxonomy" id="2053013"/>
    <lineage>
        <taxon>Bacteria</taxon>
        <taxon>Bacillati</taxon>
        <taxon>Actinomycetota</taxon>
        <taxon>Actinomycetes</taxon>
        <taxon>Kitasatosporales</taxon>
        <taxon>Streptomycetaceae</taxon>
        <taxon>Actinacidiphila</taxon>
    </lineage>
</organism>
<accession>A0ABX0ZYV5</accession>